<evidence type="ECO:0000313" key="2">
    <source>
        <dbReference type="Proteomes" id="UP000054097"/>
    </source>
</evidence>
<sequence>MPRELLGYNAVAAAAATAKSRAAGNSWVPQRKDRAWKVSEAIAFLEEEGLYHFRDTLYYDLYKAQDKAGNANDAIMSLQNAYN</sequence>
<protein>
    <submittedName>
        <fullName evidence="1">Uncharacterized protein</fullName>
    </submittedName>
</protein>
<reference evidence="2" key="2">
    <citation type="submission" date="2015-01" db="EMBL/GenBank/DDBJ databases">
        <title>Evolutionary Origins and Diversification of the Mycorrhizal Mutualists.</title>
        <authorList>
            <consortium name="DOE Joint Genome Institute"/>
            <consortium name="Mycorrhizal Genomics Consortium"/>
            <person name="Kohler A."/>
            <person name="Kuo A."/>
            <person name="Nagy L.G."/>
            <person name="Floudas D."/>
            <person name="Copeland A."/>
            <person name="Barry K.W."/>
            <person name="Cichocki N."/>
            <person name="Veneault-Fourrey C."/>
            <person name="LaButti K."/>
            <person name="Lindquist E.A."/>
            <person name="Lipzen A."/>
            <person name="Lundell T."/>
            <person name="Morin E."/>
            <person name="Murat C."/>
            <person name="Riley R."/>
            <person name="Ohm R."/>
            <person name="Sun H."/>
            <person name="Tunlid A."/>
            <person name="Henrissat B."/>
            <person name="Grigoriev I.V."/>
            <person name="Hibbett D.S."/>
            <person name="Martin F."/>
        </authorList>
    </citation>
    <scope>NUCLEOTIDE SEQUENCE [LARGE SCALE GENOMIC DNA]</scope>
    <source>
        <strain evidence="2">MAFF 305830</strain>
    </source>
</reference>
<proteinExistence type="predicted"/>
<accession>A0A0C2W175</accession>
<dbReference type="EMBL" id="KN824454">
    <property type="protein sequence ID" value="KIM20258.1"/>
    <property type="molecule type" value="Genomic_DNA"/>
</dbReference>
<keyword evidence="2" id="KW-1185">Reference proteome</keyword>
<dbReference type="Proteomes" id="UP000054097">
    <property type="component" value="Unassembled WGS sequence"/>
</dbReference>
<name>A0A0C2W175_SERVB</name>
<dbReference type="OrthoDB" id="265717at2759"/>
<dbReference type="HOGENOM" id="CLU_2544025_0_0_1"/>
<dbReference type="AlphaFoldDB" id="A0A0C2W175"/>
<gene>
    <name evidence="1" type="ORF">M408DRAFT_30510</name>
</gene>
<evidence type="ECO:0000313" key="1">
    <source>
        <dbReference type="EMBL" id="KIM20258.1"/>
    </source>
</evidence>
<organism evidence="1 2">
    <name type="scientific">Serendipita vermifera MAFF 305830</name>
    <dbReference type="NCBI Taxonomy" id="933852"/>
    <lineage>
        <taxon>Eukaryota</taxon>
        <taxon>Fungi</taxon>
        <taxon>Dikarya</taxon>
        <taxon>Basidiomycota</taxon>
        <taxon>Agaricomycotina</taxon>
        <taxon>Agaricomycetes</taxon>
        <taxon>Sebacinales</taxon>
        <taxon>Serendipitaceae</taxon>
        <taxon>Serendipita</taxon>
    </lineage>
</organism>
<reference evidence="1 2" key="1">
    <citation type="submission" date="2014-04" db="EMBL/GenBank/DDBJ databases">
        <authorList>
            <consortium name="DOE Joint Genome Institute"/>
            <person name="Kuo A."/>
            <person name="Zuccaro A."/>
            <person name="Kohler A."/>
            <person name="Nagy L.G."/>
            <person name="Floudas D."/>
            <person name="Copeland A."/>
            <person name="Barry K.W."/>
            <person name="Cichocki N."/>
            <person name="Veneault-Fourrey C."/>
            <person name="LaButti K."/>
            <person name="Lindquist E.A."/>
            <person name="Lipzen A."/>
            <person name="Lundell T."/>
            <person name="Morin E."/>
            <person name="Murat C."/>
            <person name="Sun H."/>
            <person name="Tunlid A."/>
            <person name="Henrissat B."/>
            <person name="Grigoriev I.V."/>
            <person name="Hibbett D.S."/>
            <person name="Martin F."/>
            <person name="Nordberg H.P."/>
            <person name="Cantor M.N."/>
            <person name="Hua S.X."/>
        </authorList>
    </citation>
    <scope>NUCLEOTIDE SEQUENCE [LARGE SCALE GENOMIC DNA]</scope>
    <source>
        <strain evidence="1 2">MAFF 305830</strain>
    </source>
</reference>